<dbReference type="InterPro" id="IPR015424">
    <property type="entry name" value="PyrdxlP-dep_Trfase"/>
</dbReference>
<dbReference type="EMBL" id="CADCVU010000064">
    <property type="protein sequence ID" value="CAA9490636.1"/>
    <property type="molecule type" value="Genomic_DNA"/>
</dbReference>
<comment type="similarity">
    <text evidence="3">Belongs to the class-I pyridoxal-phosphate-dependent aminotransferase family.</text>
</comment>
<feature type="domain" description="Aminotransferase class I/classII large" evidence="4">
    <location>
        <begin position="1"/>
        <end position="165"/>
    </location>
</feature>
<dbReference type="PROSITE" id="PS00105">
    <property type="entry name" value="AA_TRANSFER_CLASS_1"/>
    <property type="match status" value="1"/>
</dbReference>
<dbReference type="Gene3D" id="3.40.640.10">
    <property type="entry name" value="Type I PLP-dependent aspartate aminotransferase-like (Major domain)"/>
    <property type="match status" value="1"/>
</dbReference>
<dbReference type="SUPFAM" id="SSF53383">
    <property type="entry name" value="PLP-dependent transferases"/>
    <property type="match status" value="1"/>
</dbReference>
<evidence type="ECO:0000256" key="3">
    <source>
        <dbReference type="RuleBase" id="RU000481"/>
    </source>
</evidence>
<dbReference type="InterPro" id="IPR015422">
    <property type="entry name" value="PyrdxlP-dep_Trfase_small"/>
</dbReference>
<dbReference type="AlphaFoldDB" id="A0A6J4SFU6"/>
<keyword evidence="3" id="KW-0032">Aminotransferase</keyword>
<evidence type="ECO:0000313" key="5">
    <source>
        <dbReference type="EMBL" id="CAA9490636.1"/>
    </source>
</evidence>
<reference evidence="5" key="1">
    <citation type="submission" date="2020-02" db="EMBL/GenBank/DDBJ databases">
        <authorList>
            <person name="Meier V. D."/>
        </authorList>
    </citation>
    <scope>NUCLEOTIDE SEQUENCE</scope>
    <source>
        <strain evidence="5">AVDCRST_MAG45</strain>
    </source>
</reference>
<comment type="cofactor">
    <cofactor evidence="1 3">
        <name>pyridoxal 5'-phosphate</name>
        <dbReference type="ChEBI" id="CHEBI:597326"/>
    </cofactor>
</comment>
<dbReference type="InterPro" id="IPR004838">
    <property type="entry name" value="NHTrfase_class1_PyrdxlP-BS"/>
</dbReference>
<keyword evidence="3" id="KW-0808">Transferase</keyword>
<organism evidence="5">
    <name type="scientific">uncultured Solirubrobacterales bacterium</name>
    <dbReference type="NCBI Taxonomy" id="768556"/>
    <lineage>
        <taxon>Bacteria</taxon>
        <taxon>Bacillati</taxon>
        <taxon>Actinomycetota</taxon>
        <taxon>Thermoleophilia</taxon>
        <taxon>Solirubrobacterales</taxon>
        <taxon>environmental samples</taxon>
    </lineage>
</organism>
<dbReference type="InterPro" id="IPR004839">
    <property type="entry name" value="Aminotransferase_I/II_large"/>
</dbReference>
<keyword evidence="5" id="KW-0456">Lyase</keyword>
<dbReference type="Gene3D" id="3.90.1150.10">
    <property type="entry name" value="Aspartate Aminotransferase, domain 1"/>
    <property type="match status" value="1"/>
</dbReference>
<dbReference type="Pfam" id="PF00155">
    <property type="entry name" value="Aminotran_1_2"/>
    <property type="match status" value="1"/>
</dbReference>
<evidence type="ECO:0000256" key="1">
    <source>
        <dbReference type="ARBA" id="ARBA00001933"/>
    </source>
</evidence>
<dbReference type="GO" id="GO:0030170">
    <property type="term" value="F:pyridoxal phosphate binding"/>
    <property type="evidence" value="ECO:0007669"/>
    <property type="project" value="InterPro"/>
</dbReference>
<proteinExistence type="inferred from homology"/>
<feature type="non-terminal residue" evidence="5">
    <location>
        <position position="1"/>
    </location>
</feature>
<dbReference type="GO" id="GO:0016829">
    <property type="term" value="F:lyase activity"/>
    <property type="evidence" value="ECO:0007669"/>
    <property type="project" value="UniProtKB-KW"/>
</dbReference>
<dbReference type="PANTHER" id="PTHR42885:SF1">
    <property type="entry name" value="THREONINE-PHOSPHATE DECARBOXYLASE"/>
    <property type="match status" value="1"/>
</dbReference>
<dbReference type="GO" id="GO:0008483">
    <property type="term" value="F:transaminase activity"/>
    <property type="evidence" value="ECO:0007669"/>
    <property type="project" value="UniProtKB-KW"/>
</dbReference>
<name>A0A6J4SFU6_9ACTN</name>
<evidence type="ECO:0000259" key="4">
    <source>
        <dbReference type="Pfam" id="PF00155"/>
    </source>
</evidence>
<sequence>VVDEAFMDLVPGEPCSLVAESLEDVVVVRSLTKLLSVPGLRAGYAVAASALADRLRAVRPPWSVNALALAALAAAASHPSELAAVAERSAAEREDLAARLGAIDGVRVWPAAANFVLIEVAEGPAVVAALRAENIAVRPAGSFPGLDDRHIRITARGARQNARVADAVAAAVAVPE</sequence>
<gene>
    <name evidence="5" type="ORF">AVDCRST_MAG45-730</name>
</gene>
<dbReference type="EC" id="2.6.1.-" evidence="3"/>
<protein>
    <recommendedName>
        <fullName evidence="3">Aminotransferase</fullName>
        <ecNumber evidence="3">2.6.1.-</ecNumber>
    </recommendedName>
</protein>
<dbReference type="PANTHER" id="PTHR42885">
    <property type="entry name" value="HISTIDINOL-PHOSPHATE AMINOTRANSFERASE-RELATED"/>
    <property type="match status" value="1"/>
</dbReference>
<keyword evidence="2" id="KW-0663">Pyridoxal phosphate</keyword>
<evidence type="ECO:0000256" key="2">
    <source>
        <dbReference type="ARBA" id="ARBA00022898"/>
    </source>
</evidence>
<dbReference type="InterPro" id="IPR015421">
    <property type="entry name" value="PyrdxlP-dep_Trfase_major"/>
</dbReference>
<accession>A0A6J4SFU6</accession>